<dbReference type="Proteomes" id="UP000810252">
    <property type="component" value="Unassembled WGS sequence"/>
</dbReference>
<dbReference type="Pfam" id="PF13715">
    <property type="entry name" value="CarbopepD_reg_2"/>
    <property type="match status" value="1"/>
</dbReference>
<evidence type="ECO:0000256" key="1">
    <source>
        <dbReference type="ARBA" id="ARBA00004571"/>
    </source>
</evidence>
<accession>A0A9D9EKQ5</accession>
<keyword evidence="2 8" id="KW-0813">Transport</keyword>
<dbReference type="SUPFAM" id="SSF49464">
    <property type="entry name" value="Carboxypeptidase regulatory domain-like"/>
    <property type="match status" value="1"/>
</dbReference>
<dbReference type="InterPro" id="IPR036942">
    <property type="entry name" value="Beta-barrel_TonB_sf"/>
</dbReference>
<evidence type="ECO:0000256" key="3">
    <source>
        <dbReference type="ARBA" id="ARBA00022452"/>
    </source>
</evidence>
<keyword evidence="3 8" id="KW-1134">Transmembrane beta strand</keyword>
<dbReference type="GO" id="GO:0009279">
    <property type="term" value="C:cell outer membrane"/>
    <property type="evidence" value="ECO:0007669"/>
    <property type="project" value="UniProtKB-SubCell"/>
</dbReference>
<dbReference type="NCBIfam" id="TIGR04056">
    <property type="entry name" value="OMP_RagA_SusC"/>
    <property type="match status" value="1"/>
</dbReference>
<name>A0A9D9EKQ5_9BACT</name>
<keyword evidence="10" id="KW-0732">Signal</keyword>
<keyword evidence="6 8" id="KW-0472">Membrane</keyword>
<dbReference type="FunFam" id="2.170.130.10:FF:000003">
    <property type="entry name" value="SusC/RagA family TonB-linked outer membrane protein"/>
    <property type="match status" value="1"/>
</dbReference>
<dbReference type="InterPro" id="IPR023996">
    <property type="entry name" value="TonB-dep_OMP_SusC/RagA"/>
</dbReference>
<comment type="similarity">
    <text evidence="8 9">Belongs to the TonB-dependent receptor family.</text>
</comment>
<evidence type="ECO:0000256" key="2">
    <source>
        <dbReference type="ARBA" id="ARBA00022448"/>
    </source>
</evidence>
<dbReference type="Gene3D" id="2.40.170.20">
    <property type="entry name" value="TonB-dependent receptor, beta-barrel domain"/>
    <property type="match status" value="1"/>
</dbReference>
<keyword evidence="5 9" id="KW-0798">TonB box</keyword>
<reference evidence="13" key="1">
    <citation type="submission" date="2020-10" db="EMBL/GenBank/DDBJ databases">
        <authorList>
            <person name="Gilroy R."/>
        </authorList>
    </citation>
    <scope>NUCLEOTIDE SEQUENCE</scope>
    <source>
        <strain evidence="13">20514</strain>
    </source>
</reference>
<evidence type="ECO:0000256" key="10">
    <source>
        <dbReference type="SAM" id="SignalP"/>
    </source>
</evidence>
<keyword evidence="13" id="KW-0675">Receptor</keyword>
<comment type="caution">
    <text evidence="13">The sequence shown here is derived from an EMBL/GenBank/DDBJ whole genome shotgun (WGS) entry which is preliminary data.</text>
</comment>
<evidence type="ECO:0000259" key="11">
    <source>
        <dbReference type="Pfam" id="PF00593"/>
    </source>
</evidence>
<dbReference type="InterPro" id="IPR039426">
    <property type="entry name" value="TonB-dep_rcpt-like"/>
</dbReference>
<feature type="domain" description="TonB-dependent receptor plug" evidence="12">
    <location>
        <begin position="114"/>
        <end position="220"/>
    </location>
</feature>
<dbReference type="InterPro" id="IPR037066">
    <property type="entry name" value="Plug_dom_sf"/>
</dbReference>
<proteinExistence type="inferred from homology"/>
<dbReference type="SUPFAM" id="SSF56935">
    <property type="entry name" value="Porins"/>
    <property type="match status" value="1"/>
</dbReference>
<dbReference type="Gene3D" id="2.60.40.1120">
    <property type="entry name" value="Carboxypeptidase-like, regulatory domain"/>
    <property type="match status" value="1"/>
</dbReference>
<sequence>MIKGLLAALVATAAATSVYAQGITVKGKVLDENNEPLAGATVSVLDTDRGAVADNNGNFEIEVEPAETLAVYFLGYATKEVVLNGRDNIVVSLVPEENYLEETVVVGYGTQKKVNVTGAVSMVNYADEVQSRPVTTTASILQGMNAGLMVSQGSGKPGAESLTIRVRGVGTLNGGTSPLVIVDGFEGSLDNVSPDDIESVSVLKDAAACAIYGNRGANGVILVTTKTGASGTKDSHTVSYSGMVAITQPASHFNVVSNYADHMSMMNEAAENIDATKPYSDAMISLWREKSLDPYGISESGYPNYMAYPNTDWLNDGLYRPGIYHKHTLSANGRAGIVSYLISANYTDNPGIIENTAMKKYQVRANVSVQARKWLELGVKVYGFESDRDLCDIDGASNFMTRRITPGFYPRYDGKYGWNENPEQNKNSGNALYYINRYQGYDKTRYQNATAFVNFTLPLGIKWSNSFNYAHTQNERKYHVNLEDGYSFRTGEVAYEYKSLANSKGYEAVTNAFRWVFQSQLNWQKTFASKHDVSALVGYEMQYYHHNNISGSKKNYTDFTLHQLSNATEIVSLDGTEYDNAAMSVFGRVTYAYDSKYLFEANLRYDGSSRFGSKNRWGLFPSVSAGWRISEEGFMENSGIDNLKLRASWGMLGNNGIGNYDYISTYASDGIAYPLGPTDALQTGLVSTLSNDMLGWETTTSYNIGLDLGVFNNRLTFEGDLYAKITDGILYKAPVYATIGSKSAPYQNLCQVTNKGFELSIGWKDTIKDFSYEISGNFSRNWNAVTKYNGALKAGWVTDENGHRHYSTNIGDVSTGSTQRVMEGKIINEYYLLETYSGDGSHFFADGSVNPGGGPEDGMIRTEEDMQWLKAMVDAGNTFLPNEQISKTGIWYGDYIYADINGDGIYGDENDYSFQNVSLTPKFYYGFQIYLAYKGIDLSMNFAGAGGGATYWFLGGANAYGMRSDLSIPEHIGYDHYFYDPENPQDPRTNLDSKHGRLTLNLGSEQTRSTSTLWLYKTDYLRLKNLTIGYTLPSKVLNKLKMKGIRVFFSGENLFAITNYPGMDPEITGNMNFYANLRQYSFGLNFKF</sequence>
<keyword evidence="4 8" id="KW-0812">Transmembrane</keyword>
<evidence type="ECO:0000259" key="12">
    <source>
        <dbReference type="Pfam" id="PF07715"/>
    </source>
</evidence>
<dbReference type="InterPro" id="IPR000531">
    <property type="entry name" value="Beta-barrel_TonB"/>
</dbReference>
<evidence type="ECO:0000256" key="6">
    <source>
        <dbReference type="ARBA" id="ARBA00023136"/>
    </source>
</evidence>
<dbReference type="AlphaFoldDB" id="A0A9D9EKQ5"/>
<dbReference type="InterPro" id="IPR012910">
    <property type="entry name" value="Plug_dom"/>
</dbReference>
<evidence type="ECO:0000256" key="5">
    <source>
        <dbReference type="ARBA" id="ARBA00023077"/>
    </source>
</evidence>
<gene>
    <name evidence="13" type="ORF">IAC29_08445</name>
</gene>
<evidence type="ECO:0000256" key="9">
    <source>
        <dbReference type="RuleBase" id="RU003357"/>
    </source>
</evidence>
<keyword evidence="7 8" id="KW-0998">Cell outer membrane</keyword>
<feature type="chain" id="PRO_5038417321" evidence="10">
    <location>
        <begin position="21"/>
        <end position="1088"/>
    </location>
</feature>
<reference evidence="13" key="2">
    <citation type="journal article" date="2021" name="PeerJ">
        <title>Extensive microbial diversity within the chicken gut microbiome revealed by metagenomics and culture.</title>
        <authorList>
            <person name="Gilroy R."/>
            <person name="Ravi A."/>
            <person name="Getino M."/>
            <person name="Pursley I."/>
            <person name="Horton D.L."/>
            <person name="Alikhan N.F."/>
            <person name="Baker D."/>
            <person name="Gharbi K."/>
            <person name="Hall N."/>
            <person name="Watson M."/>
            <person name="Adriaenssens E.M."/>
            <person name="Foster-Nyarko E."/>
            <person name="Jarju S."/>
            <person name="Secka A."/>
            <person name="Antonio M."/>
            <person name="Oren A."/>
            <person name="Chaudhuri R.R."/>
            <person name="La Ragione R."/>
            <person name="Hildebrand F."/>
            <person name="Pallen M.J."/>
        </authorList>
    </citation>
    <scope>NUCLEOTIDE SEQUENCE</scope>
    <source>
        <strain evidence="13">20514</strain>
    </source>
</reference>
<dbReference type="InterPro" id="IPR023997">
    <property type="entry name" value="TonB-dep_OMP_SusC/RagA_CS"/>
</dbReference>
<evidence type="ECO:0000256" key="4">
    <source>
        <dbReference type="ARBA" id="ARBA00022692"/>
    </source>
</evidence>
<dbReference type="InterPro" id="IPR008969">
    <property type="entry name" value="CarboxyPept-like_regulatory"/>
</dbReference>
<dbReference type="PROSITE" id="PS52016">
    <property type="entry name" value="TONB_DEPENDENT_REC_3"/>
    <property type="match status" value="1"/>
</dbReference>
<dbReference type="NCBIfam" id="TIGR04057">
    <property type="entry name" value="SusC_RagA_signa"/>
    <property type="match status" value="1"/>
</dbReference>
<evidence type="ECO:0000313" key="13">
    <source>
        <dbReference type="EMBL" id="MBO8449284.1"/>
    </source>
</evidence>
<feature type="domain" description="TonB-dependent receptor-like beta-barrel" evidence="11">
    <location>
        <begin position="402"/>
        <end position="796"/>
    </location>
</feature>
<evidence type="ECO:0000313" key="14">
    <source>
        <dbReference type="Proteomes" id="UP000810252"/>
    </source>
</evidence>
<comment type="subcellular location">
    <subcellularLocation>
        <location evidence="1 8">Cell outer membrane</location>
        <topology evidence="1 8">Multi-pass membrane protein</topology>
    </subcellularLocation>
</comment>
<organism evidence="13 14">
    <name type="scientific">Candidatus Cryptobacteroides merdigallinarum</name>
    <dbReference type="NCBI Taxonomy" id="2840770"/>
    <lineage>
        <taxon>Bacteria</taxon>
        <taxon>Pseudomonadati</taxon>
        <taxon>Bacteroidota</taxon>
        <taxon>Bacteroidia</taxon>
        <taxon>Bacteroidales</taxon>
        <taxon>Candidatus Cryptobacteroides</taxon>
    </lineage>
</organism>
<evidence type="ECO:0000256" key="7">
    <source>
        <dbReference type="ARBA" id="ARBA00023237"/>
    </source>
</evidence>
<dbReference type="Pfam" id="PF07715">
    <property type="entry name" value="Plug"/>
    <property type="match status" value="1"/>
</dbReference>
<dbReference type="Pfam" id="PF00593">
    <property type="entry name" value="TonB_dep_Rec_b-barrel"/>
    <property type="match status" value="1"/>
</dbReference>
<evidence type="ECO:0000256" key="8">
    <source>
        <dbReference type="PROSITE-ProRule" id="PRU01360"/>
    </source>
</evidence>
<feature type="signal peptide" evidence="10">
    <location>
        <begin position="1"/>
        <end position="20"/>
    </location>
</feature>
<dbReference type="EMBL" id="JADIMQ010000118">
    <property type="protein sequence ID" value="MBO8449284.1"/>
    <property type="molecule type" value="Genomic_DNA"/>
</dbReference>
<protein>
    <submittedName>
        <fullName evidence="13">TonB-dependent receptor</fullName>
    </submittedName>
</protein>
<dbReference type="Gene3D" id="2.170.130.10">
    <property type="entry name" value="TonB-dependent receptor, plug domain"/>
    <property type="match status" value="1"/>
</dbReference>